<gene>
    <name evidence="1" type="ORF">ISF26_22605</name>
</gene>
<reference evidence="1 2" key="1">
    <citation type="journal article" date="2021" name="Genome Biol. Evol.">
        <title>Complete Genome Sequencing of a Novel Gloeobacter Species from a Waterfall Cave in Mexico.</title>
        <authorList>
            <person name="Saw J.H."/>
            <person name="Cardona T."/>
            <person name="Montejano G."/>
        </authorList>
    </citation>
    <scope>NUCLEOTIDE SEQUENCE [LARGE SCALE GENOMIC DNA]</scope>
    <source>
        <strain evidence="1">MG652769</strain>
    </source>
</reference>
<organism evidence="1 2">
    <name type="scientific">Gloeobacter morelensis MG652769</name>
    <dbReference type="NCBI Taxonomy" id="2781736"/>
    <lineage>
        <taxon>Bacteria</taxon>
        <taxon>Bacillati</taxon>
        <taxon>Cyanobacteriota</taxon>
        <taxon>Cyanophyceae</taxon>
        <taxon>Gloeobacterales</taxon>
        <taxon>Gloeobacteraceae</taxon>
        <taxon>Gloeobacter</taxon>
        <taxon>Gloeobacter morelensis</taxon>
    </lineage>
</organism>
<sequence>MFGLILFLALAVYVTGAWMFSRGARRFYSEDQVWTLAAMWPVLLLTSSQFRRNFNRALKP</sequence>
<accession>A0ABY3PLE7</accession>
<name>A0ABY3PLE7_9CYAN</name>
<dbReference type="RefSeq" id="WP_230841545.1">
    <property type="nucleotide sequence ID" value="NZ_CP063845.1"/>
</dbReference>
<proteinExistence type="predicted"/>
<dbReference type="Proteomes" id="UP001054846">
    <property type="component" value="Chromosome"/>
</dbReference>
<keyword evidence="2" id="KW-1185">Reference proteome</keyword>
<dbReference type="EMBL" id="CP063845">
    <property type="protein sequence ID" value="UFP94496.1"/>
    <property type="molecule type" value="Genomic_DNA"/>
</dbReference>
<evidence type="ECO:0000313" key="2">
    <source>
        <dbReference type="Proteomes" id="UP001054846"/>
    </source>
</evidence>
<protein>
    <submittedName>
        <fullName evidence="1">Uncharacterized protein</fullName>
    </submittedName>
</protein>
<evidence type="ECO:0000313" key="1">
    <source>
        <dbReference type="EMBL" id="UFP94496.1"/>
    </source>
</evidence>